<reference evidence="2" key="1">
    <citation type="submission" date="2016-10" db="EMBL/GenBank/DDBJ databases">
        <authorList>
            <person name="Varghese N."/>
        </authorList>
    </citation>
    <scope>NUCLEOTIDE SEQUENCE [LARGE SCALE GENOMIC DNA]</scope>
    <source>
        <strain evidence="2">DSM 18820</strain>
    </source>
</reference>
<evidence type="ECO:0000313" key="1">
    <source>
        <dbReference type="EMBL" id="SFU79737.1"/>
    </source>
</evidence>
<dbReference type="Proteomes" id="UP000182491">
    <property type="component" value="Unassembled WGS sequence"/>
</dbReference>
<name>A0A1I7J3M7_9BACT</name>
<gene>
    <name evidence="1" type="ORF">SAMN04487941_2462</name>
</gene>
<accession>A0A1I7J3M7</accession>
<dbReference type="STRING" id="388950.GCA_001611675_02604"/>
<dbReference type="RefSeq" id="WP_068838542.1">
    <property type="nucleotide sequence ID" value="NZ_BMXC01000003.1"/>
</dbReference>
<organism evidence="1 2">
    <name type="scientific">Pontibacter akesuensis</name>
    <dbReference type="NCBI Taxonomy" id="388950"/>
    <lineage>
        <taxon>Bacteria</taxon>
        <taxon>Pseudomonadati</taxon>
        <taxon>Bacteroidota</taxon>
        <taxon>Cytophagia</taxon>
        <taxon>Cytophagales</taxon>
        <taxon>Hymenobacteraceae</taxon>
        <taxon>Pontibacter</taxon>
    </lineage>
</organism>
<proteinExistence type="predicted"/>
<dbReference type="OrthoDB" id="703597at2"/>
<dbReference type="EMBL" id="FPCA01000003">
    <property type="protein sequence ID" value="SFU79737.1"/>
    <property type="molecule type" value="Genomic_DNA"/>
</dbReference>
<dbReference type="Pfam" id="PF04525">
    <property type="entry name" value="LOR"/>
    <property type="match status" value="1"/>
</dbReference>
<sequence>MQNIQFPLTFTFKISTFSNDFVIQDASGDTISFVRQKLFKFIEEVNVYSDESKSEELYSIRANKWLDFSAAYAFTDSSGREVGSVARKGWASLWKARYEIYDAHKNQDLLIQEENGWIKVADGILGEIPILGFFTGYLFNPSYLITRPNGDAVARLEKKPSLFGRRFTVTKIGEFEEGEEERAILSLMMMILLERRRG</sequence>
<protein>
    <submittedName>
        <fullName evidence="1">Uncharacterized protein</fullName>
    </submittedName>
</protein>
<evidence type="ECO:0000313" key="2">
    <source>
        <dbReference type="Proteomes" id="UP000182491"/>
    </source>
</evidence>
<dbReference type="AlphaFoldDB" id="A0A1I7J3M7"/>
<keyword evidence="2" id="KW-1185">Reference proteome</keyword>
<dbReference type="InterPro" id="IPR007612">
    <property type="entry name" value="LOR"/>
</dbReference>